<evidence type="ECO:0000313" key="5">
    <source>
        <dbReference type="Proteomes" id="UP001214415"/>
    </source>
</evidence>
<feature type="domain" description="C2H2-type" evidence="3">
    <location>
        <begin position="290"/>
        <end position="313"/>
    </location>
</feature>
<dbReference type="Gene3D" id="3.30.450.40">
    <property type="match status" value="1"/>
</dbReference>
<dbReference type="PANTHER" id="PTHR21021:SF15">
    <property type="entry name" value="FREE METHIONINE-R-SULFOXIDE REDUCTASE"/>
    <property type="match status" value="1"/>
</dbReference>
<keyword evidence="1" id="KW-0862">Zinc</keyword>
<dbReference type="InterPro" id="IPR013087">
    <property type="entry name" value="Znf_C2H2_type"/>
</dbReference>
<gene>
    <name evidence="4" type="ORF">MEQU1_002658</name>
</gene>
<keyword evidence="1" id="KW-0479">Metal-binding</keyword>
<dbReference type="EMBL" id="CP119904">
    <property type="protein sequence ID" value="WFD23963.1"/>
    <property type="molecule type" value="Genomic_DNA"/>
</dbReference>
<keyword evidence="4" id="KW-0560">Oxidoreductase</keyword>
<sequence>MVHADAAAIPSNIQTKPHFYEYVEMQVAGLLEGQRSWVTNLANVSAILYHSMNRFHAWKDLHINWAGFYVLSPLFPGALTPTKQPTLWLGPFCGLPACQAIPSVPGRGVCADGSALLPPKAVCVSHTDAYPGHIACDSLSQSEIVVPIVVPRTSLSDAAQAALRGEGPEDLVRAWSGRGDGDNVIIGVLDIDCESQNGFDHEDVAALEALVRTRYHSDAHRSYTMPAGSAGSMEAAARDFGLSHNHARNGSDDSIPPMLHPSGSPSSTATDDADMKESSAGPHGHHQTIHKCESCSKVYRHPSCLVKHRWEHTMYWKEASKFLMSKHQQVQLLEAAAILVGMDSNARSLPEEKALWPAAVSPPSSGLLGCEHVNFDTLMANKSRHGSMSSDSVRMPYGTSAPSAQALPDMHLRAPKMEPLSSSPHMRPHYSHHEVHDISEDQEETSELDIAAREDGYGLHSGGDMMADMDMDADE</sequence>
<keyword evidence="1" id="KW-0863">Zinc-finger</keyword>
<dbReference type="PROSITE" id="PS50157">
    <property type="entry name" value="ZINC_FINGER_C2H2_2"/>
    <property type="match status" value="1"/>
</dbReference>
<protein>
    <submittedName>
        <fullName evidence="4">L-methionine (R)-S-oxide reductase</fullName>
        <ecNumber evidence="4">1.8.4.14</ecNumber>
    </submittedName>
</protein>
<dbReference type="GO" id="GO:0005829">
    <property type="term" value="C:cytosol"/>
    <property type="evidence" value="ECO:0007669"/>
    <property type="project" value="TreeGrafter"/>
</dbReference>
<feature type="region of interest" description="Disordered" evidence="2">
    <location>
        <begin position="243"/>
        <end position="288"/>
    </location>
</feature>
<feature type="region of interest" description="Disordered" evidence="2">
    <location>
        <begin position="456"/>
        <end position="475"/>
    </location>
</feature>
<dbReference type="PANTHER" id="PTHR21021">
    <property type="entry name" value="GAF/PUTATIVE CYTOSKELETAL PROTEIN"/>
    <property type="match status" value="1"/>
</dbReference>
<evidence type="ECO:0000256" key="2">
    <source>
        <dbReference type="SAM" id="MobiDB-lite"/>
    </source>
</evidence>
<proteinExistence type="predicted"/>
<dbReference type="GO" id="GO:0008270">
    <property type="term" value="F:zinc ion binding"/>
    <property type="evidence" value="ECO:0007669"/>
    <property type="project" value="UniProtKB-KW"/>
</dbReference>
<dbReference type="SUPFAM" id="SSF55781">
    <property type="entry name" value="GAF domain-like"/>
    <property type="match status" value="1"/>
</dbReference>
<dbReference type="EC" id="1.8.4.14" evidence="4"/>
<dbReference type="InterPro" id="IPR029016">
    <property type="entry name" value="GAF-like_dom_sf"/>
</dbReference>
<evidence type="ECO:0000256" key="1">
    <source>
        <dbReference type="PROSITE-ProRule" id="PRU00042"/>
    </source>
</evidence>
<keyword evidence="5" id="KW-1185">Reference proteome</keyword>
<name>A0AAF0J0Z1_9BASI</name>
<dbReference type="GO" id="GO:0033745">
    <property type="term" value="F:L-methionine-(R)-S-oxide reductase activity"/>
    <property type="evidence" value="ECO:0007669"/>
    <property type="project" value="UniProtKB-EC"/>
</dbReference>
<accession>A0AAF0J0Z1</accession>
<organism evidence="4 5">
    <name type="scientific">Malassezia equina</name>
    <dbReference type="NCBI Taxonomy" id="1381935"/>
    <lineage>
        <taxon>Eukaryota</taxon>
        <taxon>Fungi</taxon>
        <taxon>Dikarya</taxon>
        <taxon>Basidiomycota</taxon>
        <taxon>Ustilaginomycotina</taxon>
        <taxon>Malasseziomycetes</taxon>
        <taxon>Malasseziales</taxon>
        <taxon>Malasseziaceae</taxon>
        <taxon>Malassezia</taxon>
    </lineage>
</organism>
<dbReference type="Proteomes" id="UP001214415">
    <property type="component" value="Chromosome 5"/>
</dbReference>
<feature type="region of interest" description="Disordered" evidence="2">
    <location>
        <begin position="420"/>
        <end position="446"/>
    </location>
</feature>
<reference evidence="4" key="1">
    <citation type="submission" date="2023-03" db="EMBL/GenBank/DDBJ databases">
        <title>Mating type loci evolution in Malassezia.</title>
        <authorList>
            <person name="Coelho M.A."/>
        </authorList>
    </citation>
    <scope>NUCLEOTIDE SEQUENCE</scope>
    <source>
        <strain evidence="4">CBS 12830</strain>
    </source>
</reference>
<dbReference type="AlphaFoldDB" id="A0AAF0J0Z1"/>
<evidence type="ECO:0000313" key="4">
    <source>
        <dbReference type="EMBL" id="WFD23963.1"/>
    </source>
</evidence>
<dbReference type="PROSITE" id="PS00028">
    <property type="entry name" value="ZINC_FINGER_C2H2_1"/>
    <property type="match status" value="1"/>
</dbReference>
<evidence type="ECO:0000259" key="3">
    <source>
        <dbReference type="PROSITE" id="PS50157"/>
    </source>
</evidence>
<dbReference type="InterPro" id="IPR051330">
    <property type="entry name" value="Phosphatase_reg/MetRdx"/>
</dbReference>